<comment type="caution">
    <text evidence="8">The sequence shown here is derived from an EMBL/GenBank/DDBJ whole genome shotgun (WGS) entry which is preliminary data.</text>
</comment>
<feature type="domain" description="Carrier" evidence="7">
    <location>
        <begin position="1423"/>
        <end position="1504"/>
    </location>
</feature>
<dbReference type="Pfam" id="PF08242">
    <property type="entry name" value="Methyltransf_12"/>
    <property type="match status" value="1"/>
</dbReference>
<dbReference type="SUPFAM" id="SSF56801">
    <property type="entry name" value="Acetyl-CoA synthetase-like"/>
    <property type="match status" value="1"/>
</dbReference>
<dbReference type="EMBL" id="JAAITQ010000024">
    <property type="protein sequence ID" value="NSE17155.1"/>
    <property type="molecule type" value="Genomic_DNA"/>
</dbReference>
<dbReference type="InterPro" id="IPR029058">
    <property type="entry name" value="AB_hydrolase_fold"/>
</dbReference>
<keyword evidence="3" id="KW-0596">Phosphopantetheine</keyword>
<dbReference type="InterPro" id="IPR006162">
    <property type="entry name" value="Ppantetheine_attach_site"/>
</dbReference>
<proteinExistence type="predicted"/>
<sequence>MERIEEFIEALKEKGIRIWSDNEKLRYQAAKGAMDSQTLEKIKEKKVEILEFLNNKSDIEVVFKSNQAERYEPFPLTNIQNSYVIGRNSAYELGDVTCHGYIEITYQEELDKEKLEMAWNKVIAKHDMLRAIIYENGYQRVQKDVPEVKIESYDLRTCSEDEQLLNLQNIRANYAEKQYPLGQWPMCDIVLSLWKGKSIIHFSLDMLITDFMSANLILNDLDNYYHGKAVEVKVETLYRDIVLYNQRKSMSKSKERKKAERYWQDKIRNMGTAPELIINNQKTGERETFKQLKFFIDEEGKENINEIAKELRVTASTVILTAFGEVINKWSKNSKFSINMTMLSRDKTIPGVDKVVGDFTDVNVYSMDYSSCKSFESRILENQVSLWEDLQNNAVSGIEVLRELGREKKENVMIPIVYTSTLGVSDSDNSFLSRSNISYKISQTPQVWIDCQIAEENGGVAVNWDYRTGVFLQNVIRDMFEAFERVLKRLGKKDNTVLKETDPIGLPEKTQAVRNKVNATERELPESLMAEGFVKSCVLYPNKTALITKDGEYTYAALKQYVSAVQHTLLENGLKPGDSAAVMLPKGIWQIAGVLGTLLAGGVYLPIDSKQPLQRRNDIIQDSGVKFVLTEKVEELYNQEKLTTINVNILDATTEYQLREIAGVRGSDPAYIIYTSGTTGKPKGVVISHEAAMNTIYDVIERFSLNRETVILGLSNLAFDLSVFDIFGCFQVGGTLVLPDDELKKNPKHILDLIIINRVTVLNAVPAQMKMLDSYMDNAGILEISWVKLIIMSGDWIPVGLPENLFKKFTNAIVVSMGGATECAIWSIFHIIPRGYEKKNSIPYGKPLSNQKFYILNAGMEDCPDGVSGDIYIAGKGLAKEYFKDKEMTDQKFIFLPRIGERIYKTGDVGQYDEAGIIEFLGRSDNQVKVRGHRIELTEIDSILSENKELDDVVSIIVGDAQEDRRIVTVAVPKQAEVATEDTSQEIANIKNKEEELTKEVNKELLSEWVHAANKVVLSDIFLALYGKGVFTDSNRLYTYEEIVKTLNIPNKLYKLMHRWLTVLCNEKIVVHRDGGYCVNLFIAEQYKNNKKLWDEMYSIEGRLHYSQKLLDYLKTSSDVLPELMAGKEDPLNLLFPKGEMDVAMAAYHDNIINRIMNGLAKEEIEFLALDNRRTPIRILEVGAGVGGTSVDVIPSLDGTGAEYYFTDLSAFFLNNAREKFSGYEWVKYNIFDINKDIMEQTIAPFSVDIILAANVLHNAKNIHYVLENLKKLLKPNGTIIILEETLEAYTLLTSMEFKDGLTGFTDERAENNQTFFKREQWEGVFKEHKADIVYQFPEKGTPLEMAGQTIYVVRFKENYICPDKNNMLDELERRIPEYMIPSVITFLPRLPQTSNDKIDRGRISKWISASAEENKKVDVAELPQNDLEEQIARIWCKELNIERIGRNDNFYLSGGDSLLIAQVIARMRETIEAAKRWSWDDLLKEMMKTPTIRGVAKILSNQAGENEQDKSLVIIKEAAESSEKKVTVVFHAGTGTLTPYNSLIAYITERSQENEAVMGFTFGDEAEYLAIPTDKIFENLGKKYGRILSELGFTEYTLIGHCVGGLIALETAHYLKDKGKNVSSVTLLSTSIPHKKEETVLADLDMKIFETAVQTSLYNELLLERTFASLIDADIKKAGHQVDNDTLQQVIEYLIFNNGGNITVQALCSLTGKFAEVGAEFQRLHSMSATERMNDLYTTIERPNGQLMEHQRKMLNVLFRVFAQNFRCVSSYIPKVYTGKMRVFDCESAIANFFPSLFSEDKKTWEQYAQGEFLFDTMKGDHISCMNSPYIEENVKKILDL</sequence>
<dbReference type="SUPFAM" id="SSF53335">
    <property type="entry name" value="S-adenosyl-L-methionine-dependent methyltransferases"/>
    <property type="match status" value="1"/>
</dbReference>
<dbReference type="Gene3D" id="3.30.300.30">
    <property type="match status" value="2"/>
</dbReference>
<keyword evidence="9" id="KW-1185">Reference proteome</keyword>
<dbReference type="InterPro" id="IPR001242">
    <property type="entry name" value="Condensation_dom"/>
</dbReference>
<dbReference type="InterPro" id="IPR000873">
    <property type="entry name" value="AMP-dep_synth/lig_dom"/>
</dbReference>
<evidence type="ECO:0000256" key="3">
    <source>
        <dbReference type="ARBA" id="ARBA00022450"/>
    </source>
</evidence>
<dbReference type="PROSITE" id="PS00455">
    <property type="entry name" value="AMP_BINDING"/>
    <property type="match status" value="1"/>
</dbReference>
<dbReference type="InterPro" id="IPR041464">
    <property type="entry name" value="TubC_N"/>
</dbReference>
<dbReference type="InterPro" id="IPR013217">
    <property type="entry name" value="Methyltransf_12"/>
</dbReference>
<dbReference type="InterPro" id="IPR020845">
    <property type="entry name" value="AMP-binding_CS"/>
</dbReference>
<comment type="cofactor">
    <cofactor evidence="1">
        <name>pantetheine 4'-phosphate</name>
        <dbReference type="ChEBI" id="CHEBI:47942"/>
    </cofactor>
</comment>
<dbReference type="SUPFAM" id="SSF52777">
    <property type="entry name" value="CoA-dependent acyltransferases"/>
    <property type="match status" value="2"/>
</dbReference>
<dbReference type="Gene3D" id="1.10.10.1830">
    <property type="entry name" value="Non-ribosomal peptide synthase, adenylation domain"/>
    <property type="match status" value="1"/>
</dbReference>
<keyword evidence="4" id="KW-0597">Phosphoprotein</keyword>
<dbReference type="PROSITE" id="PS50075">
    <property type="entry name" value="CARRIER"/>
    <property type="match status" value="1"/>
</dbReference>
<keyword evidence="5" id="KW-0436">Ligase</keyword>
<evidence type="ECO:0000256" key="1">
    <source>
        <dbReference type="ARBA" id="ARBA00001957"/>
    </source>
</evidence>
<evidence type="ECO:0000256" key="4">
    <source>
        <dbReference type="ARBA" id="ARBA00022553"/>
    </source>
</evidence>
<dbReference type="InterPro" id="IPR023213">
    <property type="entry name" value="CAT-like_dom_sf"/>
</dbReference>
<dbReference type="InterPro" id="IPR010071">
    <property type="entry name" value="AA_adenyl_dom"/>
</dbReference>
<dbReference type="Proteomes" id="UP000768180">
    <property type="component" value="Unassembled WGS sequence"/>
</dbReference>
<comment type="pathway">
    <text evidence="2">Siderophore biosynthesis.</text>
</comment>
<dbReference type="CDD" id="cd02440">
    <property type="entry name" value="AdoMet_MTases"/>
    <property type="match status" value="1"/>
</dbReference>
<keyword evidence="6" id="KW-0045">Antibiotic biosynthesis</keyword>
<dbReference type="PANTHER" id="PTHR45527:SF10">
    <property type="entry name" value="PYOCHELIN SYNTHASE PCHF"/>
    <property type="match status" value="1"/>
</dbReference>
<dbReference type="InterPro" id="IPR020459">
    <property type="entry name" value="AMP-binding"/>
</dbReference>
<dbReference type="NCBIfam" id="TIGR01733">
    <property type="entry name" value="AA-adenyl-dom"/>
    <property type="match status" value="1"/>
</dbReference>
<dbReference type="CDD" id="cd19535">
    <property type="entry name" value="Cyc_NRPS"/>
    <property type="match status" value="1"/>
</dbReference>
<dbReference type="PANTHER" id="PTHR45527">
    <property type="entry name" value="NONRIBOSOMAL PEPTIDE SYNTHETASE"/>
    <property type="match status" value="1"/>
</dbReference>
<dbReference type="InterPro" id="IPR036736">
    <property type="entry name" value="ACP-like_sf"/>
</dbReference>
<dbReference type="Gene3D" id="3.40.50.150">
    <property type="entry name" value="Vaccinia Virus protein VP39"/>
    <property type="match status" value="1"/>
</dbReference>
<dbReference type="Pfam" id="PF00550">
    <property type="entry name" value="PP-binding"/>
    <property type="match status" value="1"/>
</dbReference>
<evidence type="ECO:0000256" key="6">
    <source>
        <dbReference type="ARBA" id="ARBA00023194"/>
    </source>
</evidence>
<dbReference type="SUPFAM" id="SSF47336">
    <property type="entry name" value="ACP-like"/>
    <property type="match status" value="1"/>
</dbReference>
<dbReference type="RefSeq" id="WP_173830173.1">
    <property type="nucleotide sequence ID" value="NZ_JAAITQ010000024.1"/>
</dbReference>
<dbReference type="InterPro" id="IPR045851">
    <property type="entry name" value="AMP-bd_C_sf"/>
</dbReference>
<dbReference type="SUPFAM" id="SSF53474">
    <property type="entry name" value="alpha/beta-Hydrolases"/>
    <property type="match status" value="1"/>
</dbReference>
<dbReference type="Pfam" id="PF00668">
    <property type="entry name" value="Condensation"/>
    <property type="match status" value="1"/>
</dbReference>
<dbReference type="InterPro" id="IPR057737">
    <property type="entry name" value="Condensation_MtbB-like"/>
</dbReference>
<evidence type="ECO:0000313" key="8">
    <source>
        <dbReference type="EMBL" id="NSE17155.1"/>
    </source>
</evidence>
<dbReference type="Pfam" id="PF00975">
    <property type="entry name" value="Thioesterase"/>
    <property type="match status" value="1"/>
</dbReference>
<dbReference type="Pfam" id="PF00501">
    <property type="entry name" value="AMP-binding"/>
    <property type="match status" value="1"/>
</dbReference>
<dbReference type="Gene3D" id="3.30.559.10">
    <property type="entry name" value="Chloramphenicol acetyltransferase-like domain"/>
    <property type="match status" value="1"/>
</dbReference>
<dbReference type="InterPro" id="IPR042099">
    <property type="entry name" value="ANL_N_sf"/>
</dbReference>
<gene>
    <name evidence="8" type="ORF">G5B05_12220</name>
</gene>
<evidence type="ECO:0000256" key="5">
    <source>
        <dbReference type="ARBA" id="ARBA00022598"/>
    </source>
</evidence>
<dbReference type="Gene3D" id="1.10.1200.10">
    <property type="entry name" value="ACP-like"/>
    <property type="match status" value="1"/>
</dbReference>
<dbReference type="Gene3D" id="3.40.50.12780">
    <property type="entry name" value="N-terminal domain of ligase-like"/>
    <property type="match status" value="1"/>
</dbReference>
<dbReference type="PROSITE" id="PS00012">
    <property type="entry name" value="PHOSPHOPANTETHEINE"/>
    <property type="match status" value="1"/>
</dbReference>
<dbReference type="InterPro" id="IPR044894">
    <property type="entry name" value="TubC_N_sf"/>
</dbReference>
<dbReference type="InterPro" id="IPR029063">
    <property type="entry name" value="SAM-dependent_MTases_sf"/>
</dbReference>
<evidence type="ECO:0000256" key="2">
    <source>
        <dbReference type="ARBA" id="ARBA00004924"/>
    </source>
</evidence>
<evidence type="ECO:0000313" key="9">
    <source>
        <dbReference type="Proteomes" id="UP000768180"/>
    </source>
</evidence>
<dbReference type="PRINTS" id="PR00154">
    <property type="entry name" value="AMPBINDING"/>
</dbReference>
<name>A0ABX2GHM6_9FIRM</name>
<accession>A0ABX2GHM6</accession>
<dbReference type="InterPro" id="IPR009081">
    <property type="entry name" value="PP-bd_ACP"/>
</dbReference>
<dbReference type="Gene3D" id="3.40.50.1820">
    <property type="entry name" value="alpha/beta hydrolase"/>
    <property type="match status" value="1"/>
</dbReference>
<protein>
    <submittedName>
        <fullName evidence="8">Amino acid adenylation domain-containing protein</fullName>
    </submittedName>
</protein>
<dbReference type="InterPro" id="IPR001031">
    <property type="entry name" value="Thioesterase"/>
</dbReference>
<evidence type="ECO:0000259" key="7">
    <source>
        <dbReference type="PROSITE" id="PS50075"/>
    </source>
</evidence>
<reference evidence="8 9" key="1">
    <citation type="journal article" date="2020" name="Cell Host Microbe">
        <title>Functional and Genomic Variation between Human-Derived Isolates of Lachnospiraceae Reveals Inter- and Intra-Species Diversity.</title>
        <authorList>
            <person name="Sorbara M.T."/>
            <person name="Littmann E.R."/>
            <person name="Fontana E."/>
            <person name="Moody T.U."/>
            <person name="Kohout C.E."/>
            <person name="Gjonbalaj M."/>
            <person name="Eaton V."/>
            <person name="Seok R."/>
            <person name="Leiner I.M."/>
            <person name="Pamer E.G."/>
        </authorList>
    </citation>
    <scope>NUCLEOTIDE SEQUENCE [LARGE SCALE GENOMIC DNA]</scope>
    <source>
        <strain evidence="8 9">MSK.14.54</strain>
    </source>
</reference>
<dbReference type="Pfam" id="PF18563">
    <property type="entry name" value="TubC_N"/>
    <property type="match status" value="1"/>
</dbReference>
<organism evidence="8 9">
    <name type="scientific">Fusicatenibacter saccharivorans</name>
    <dbReference type="NCBI Taxonomy" id="1150298"/>
    <lineage>
        <taxon>Bacteria</taxon>
        <taxon>Bacillati</taxon>
        <taxon>Bacillota</taxon>
        <taxon>Clostridia</taxon>
        <taxon>Lachnospirales</taxon>
        <taxon>Lachnospiraceae</taxon>
        <taxon>Fusicatenibacter</taxon>
    </lineage>
</organism>
<dbReference type="Gene3D" id="3.30.559.30">
    <property type="entry name" value="Nonribosomal peptide synthetase, condensation domain"/>
    <property type="match status" value="1"/>
</dbReference>